<feature type="transmembrane region" description="Helical" evidence="1">
    <location>
        <begin position="153"/>
        <end position="174"/>
    </location>
</feature>
<evidence type="ECO:0000256" key="1">
    <source>
        <dbReference type="SAM" id="Phobius"/>
    </source>
</evidence>
<feature type="transmembrane region" description="Helical" evidence="1">
    <location>
        <begin position="299"/>
        <end position="318"/>
    </location>
</feature>
<dbReference type="Proteomes" id="UP000279908">
    <property type="component" value="Unassembled WGS sequence"/>
</dbReference>
<feature type="transmembrane region" description="Helical" evidence="1">
    <location>
        <begin position="24"/>
        <end position="42"/>
    </location>
</feature>
<name>A0A3S0MQK3_CHLPH</name>
<reference evidence="2 3" key="1">
    <citation type="submission" date="2018-12" db="EMBL/GenBank/DDBJ databases">
        <authorList>
            <person name="Lunina O.N."/>
            <person name="Grouzdev D.S."/>
            <person name="Gorlenko V.M."/>
            <person name="Savvichev A.S."/>
        </authorList>
    </citation>
    <scope>NUCLEOTIDE SEQUENCE [LARGE SCALE GENOMIC DNA]</scope>
    <source>
        <strain evidence="2 3">BrKhr-17</strain>
    </source>
</reference>
<keyword evidence="1" id="KW-1133">Transmembrane helix</keyword>
<protein>
    <recommendedName>
        <fullName evidence="4">EpsG family protein</fullName>
    </recommendedName>
</protein>
<sequence>MFSILFLGVGGFLALKRAPSSRDSVAAIAALSIGYVLMYLTVSPQVAQDRTSYYGFYQAADWGWLWRHVAWSHDLIFDDLLSVLHYLILPDGMSFMWFSAVFMASVVLLYLGVLLLVARHGFLQLKLIPLVLLCVFCDRLFVDAIFNATRGTLSASMFIIGLFTGGWPLLLPALLASFGFHGKMFLMTAAAALLSLLVRIRRQWLLSFFLIAVTVFLLRLVYPYPITALLALFGLQPETVGAYPYDNIFEGVHRGFPLSFSMLVQILLAILVPVTLIAGGMRSVILNEKSGEVAGKSIASPRCMFDIVLVVTGCALLFFPEFGLAQRLFVFPMMLLPLFLSEQGLRVLLLVKVPVFAAVMLGTHWHTLIPR</sequence>
<proteinExistence type="predicted"/>
<feature type="transmembrane region" description="Helical" evidence="1">
    <location>
        <begin position="205"/>
        <end position="235"/>
    </location>
</feature>
<feature type="transmembrane region" description="Helical" evidence="1">
    <location>
        <begin position="347"/>
        <end position="365"/>
    </location>
</feature>
<gene>
    <name evidence="2" type="ORF">EKD02_04620</name>
</gene>
<feature type="transmembrane region" description="Helical" evidence="1">
    <location>
        <begin position="255"/>
        <end position="278"/>
    </location>
</feature>
<keyword evidence="1" id="KW-0812">Transmembrane</keyword>
<evidence type="ECO:0000313" key="2">
    <source>
        <dbReference type="EMBL" id="RTY38375.1"/>
    </source>
</evidence>
<feature type="transmembrane region" description="Helical" evidence="1">
    <location>
        <begin position="95"/>
        <end position="117"/>
    </location>
</feature>
<comment type="caution">
    <text evidence="2">The sequence shown here is derived from an EMBL/GenBank/DDBJ whole genome shotgun (WGS) entry which is preliminary data.</text>
</comment>
<organism evidence="2 3">
    <name type="scientific">Chlorobium phaeovibrioides</name>
    <dbReference type="NCBI Taxonomy" id="1094"/>
    <lineage>
        <taxon>Bacteria</taxon>
        <taxon>Pseudomonadati</taxon>
        <taxon>Chlorobiota</taxon>
        <taxon>Chlorobiia</taxon>
        <taxon>Chlorobiales</taxon>
        <taxon>Chlorobiaceae</taxon>
        <taxon>Chlorobium/Pelodictyon group</taxon>
        <taxon>Chlorobium</taxon>
    </lineage>
</organism>
<accession>A0A3S0MQK3</accession>
<evidence type="ECO:0000313" key="3">
    <source>
        <dbReference type="Proteomes" id="UP000279908"/>
    </source>
</evidence>
<feature type="transmembrane region" description="Helical" evidence="1">
    <location>
        <begin position="180"/>
        <end position="198"/>
    </location>
</feature>
<dbReference type="EMBL" id="RXYK01000005">
    <property type="protein sequence ID" value="RTY38375.1"/>
    <property type="molecule type" value="Genomic_DNA"/>
</dbReference>
<keyword evidence="1" id="KW-0472">Membrane</keyword>
<evidence type="ECO:0008006" key="4">
    <source>
        <dbReference type="Google" id="ProtNLM"/>
    </source>
</evidence>
<dbReference type="AlphaFoldDB" id="A0A3S0MQK3"/>